<dbReference type="PRINTS" id="PR01007">
    <property type="entry name" value="FLGHOOKFLIK"/>
</dbReference>
<evidence type="ECO:0000313" key="7">
    <source>
        <dbReference type="Proteomes" id="UP000054363"/>
    </source>
</evidence>
<evidence type="ECO:0000313" key="6">
    <source>
        <dbReference type="EMBL" id="KFZ30937.1"/>
    </source>
</evidence>
<dbReference type="CDD" id="cd17470">
    <property type="entry name" value="T3SS_Flik_C"/>
    <property type="match status" value="1"/>
</dbReference>
<dbReference type="AlphaFoldDB" id="A0A094IUZ9"/>
<dbReference type="OrthoDB" id="1792985at2"/>
<dbReference type="GO" id="GO:0044780">
    <property type="term" value="P:bacterial-type flagellum assembly"/>
    <property type="evidence" value="ECO:0007669"/>
    <property type="project" value="InterPro"/>
</dbReference>
<reference evidence="6 7" key="1">
    <citation type="submission" date="2014-06" db="EMBL/GenBank/DDBJ databases">
        <title>The draft genome sequence of Idiomarina salinarum ISL-52.</title>
        <authorList>
            <person name="Du J."/>
            <person name="Shao Z."/>
        </authorList>
    </citation>
    <scope>NUCLEOTIDE SEQUENCE [LARGE SCALE GENOMIC DNA]</scope>
    <source>
        <strain evidence="6 7">ISL-52</strain>
    </source>
</reference>
<proteinExistence type="inferred from homology"/>
<dbReference type="InterPro" id="IPR038610">
    <property type="entry name" value="FliK-like_C_sf"/>
</dbReference>
<dbReference type="InterPro" id="IPR021136">
    <property type="entry name" value="Flagellar_hook_control-like_C"/>
</dbReference>
<dbReference type="InterPro" id="IPR001635">
    <property type="entry name" value="Flag_hook_Flik"/>
</dbReference>
<dbReference type="STRING" id="435908.IDSA_07655"/>
<keyword evidence="3" id="KW-1005">Bacterial flagellum biogenesis</keyword>
<dbReference type="PANTHER" id="PTHR37533">
    <property type="entry name" value="FLAGELLAR HOOK-LENGTH CONTROL PROTEIN"/>
    <property type="match status" value="1"/>
</dbReference>
<sequence length="414" mass="42118">MVQINVISQLLQQPGRASDAATEPQQPGAFAALFAALAPLSEGAPLKHGQLPAGDGKALRQEELIDLSEQPPGPPIFAEVVALPMPATANAASLASATLSSAQAIAGESQRPAAAQPLPEAANGAIKPAVATTVEPVATQTTAPAAAPLAMEVAAKAAAVAVNQATDKPGAVQIPEQSTKAPELAQATVNTRADAAALRETMQPGAPAVGQLASATASLRAGSTAEPVLKPLSAAASGGIQIMMTEVPVTASAPTSSGQPATPAAQPQLTATVGSQAWQNQLQQNMVQMVMHNQQQVTLRLNPADLGPIQMQLQLDDTSAQLNILTHSSQVRGALEMAMPQLREALANQGIQLTDSQVGQQGSQQQQSQQSSQQRGTQWSTAATLSDTAATADSASLTSPAGDSVQRGQVDIYA</sequence>
<dbReference type="PANTHER" id="PTHR37533:SF2">
    <property type="entry name" value="FLAGELLAR HOOK-LENGTH CONTROL PROTEIN"/>
    <property type="match status" value="1"/>
</dbReference>
<comment type="caution">
    <text evidence="6">The sequence shown here is derived from an EMBL/GenBank/DDBJ whole genome shotgun (WGS) entry which is preliminary data.</text>
</comment>
<evidence type="ECO:0000259" key="5">
    <source>
        <dbReference type="Pfam" id="PF02120"/>
    </source>
</evidence>
<evidence type="ECO:0000256" key="4">
    <source>
        <dbReference type="SAM" id="MobiDB-lite"/>
    </source>
</evidence>
<evidence type="ECO:0000256" key="2">
    <source>
        <dbReference type="ARBA" id="ARBA00009149"/>
    </source>
</evidence>
<dbReference type="eggNOG" id="COG3144">
    <property type="taxonomic scope" value="Bacteria"/>
</dbReference>
<dbReference type="EMBL" id="JPER01000003">
    <property type="protein sequence ID" value="KFZ30937.1"/>
    <property type="molecule type" value="Genomic_DNA"/>
</dbReference>
<dbReference type="InterPro" id="IPR052563">
    <property type="entry name" value="FliK"/>
</dbReference>
<evidence type="ECO:0000256" key="3">
    <source>
        <dbReference type="ARBA" id="ARBA00022795"/>
    </source>
</evidence>
<dbReference type="Gene3D" id="3.30.750.140">
    <property type="match status" value="1"/>
</dbReference>
<feature type="region of interest" description="Disordered" evidence="4">
    <location>
        <begin position="355"/>
        <end position="414"/>
    </location>
</feature>
<dbReference type="Pfam" id="PF02120">
    <property type="entry name" value="Flg_hook"/>
    <property type="match status" value="1"/>
</dbReference>
<feature type="domain" description="Flagellar hook-length control protein-like C-terminal" evidence="5">
    <location>
        <begin position="284"/>
        <end position="367"/>
    </location>
</feature>
<comment type="function">
    <text evidence="1">Controls the length of the flagellar hook.</text>
</comment>
<organism evidence="6 7">
    <name type="scientific">Pseudidiomarina salinarum</name>
    <dbReference type="NCBI Taxonomy" id="435908"/>
    <lineage>
        <taxon>Bacteria</taxon>
        <taxon>Pseudomonadati</taxon>
        <taxon>Pseudomonadota</taxon>
        <taxon>Gammaproteobacteria</taxon>
        <taxon>Alteromonadales</taxon>
        <taxon>Idiomarinaceae</taxon>
        <taxon>Pseudidiomarina</taxon>
    </lineage>
</organism>
<accession>A0A094IUZ9</accession>
<name>A0A094IUZ9_9GAMM</name>
<dbReference type="RefSeq" id="WP_051986158.1">
    <property type="nucleotide sequence ID" value="NZ_JPER01000003.1"/>
</dbReference>
<comment type="similarity">
    <text evidence="2">Belongs to the FliK family.</text>
</comment>
<protein>
    <recommendedName>
        <fullName evidence="5">Flagellar hook-length control protein-like C-terminal domain-containing protein</fullName>
    </recommendedName>
</protein>
<dbReference type="GO" id="GO:0009424">
    <property type="term" value="C:bacterial-type flagellum hook"/>
    <property type="evidence" value="ECO:0007669"/>
    <property type="project" value="InterPro"/>
</dbReference>
<gene>
    <name evidence="6" type="ORF">IDSA_07655</name>
</gene>
<dbReference type="Proteomes" id="UP000054363">
    <property type="component" value="Unassembled WGS sequence"/>
</dbReference>
<keyword evidence="7" id="KW-1185">Reference proteome</keyword>
<evidence type="ECO:0000256" key="1">
    <source>
        <dbReference type="ARBA" id="ARBA00003944"/>
    </source>
</evidence>
<feature type="compositionally biased region" description="Low complexity" evidence="4">
    <location>
        <begin position="356"/>
        <end position="399"/>
    </location>
</feature>